<dbReference type="RefSeq" id="WP_379580642.1">
    <property type="nucleotide sequence ID" value="NZ_JBHUFV010000068.1"/>
</dbReference>
<gene>
    <name evidence="1" type="ORF">ACFSKW_44480</name>
</gene>
<sequence length="70" mass="7951">MTGIQRDTGAFVTTRVPTPKLEDCVLSIADHFAEAFHAEHREHMLAIRDLARETNADVLTWARTMRACRV</sequence>
<dbReference type="Proteomes" id="UP001597368">
    <property type="component" value="Unassembled WGS sequence"/>
</dbReference>
<organism evidence="1 2">
    <name type="scientific">Nonomuraea mangrovi</name>
    <dbReference type="NCBI Taxonomy" id="2316207"/>
    <lineage>
        <taxon>Bacteria</taxon>
        <taxon>Bacillati</taxon>
        <taxon>Actinomycetota</taxon>
        <taxon>Actinomycetes</taxon>
        <taxon>Streptosporangiales</taxon>
        <taxon>Streptosporangiaceae</taxon>
        <taxon>Nonomuraea</taxon>
    </lineage>
</organism>
<protein>
    <submittedName>
        <fullName evidence="1">Uncharacterized protein</fullName>
    </submittedName>
</protein>
<keyword evidence="2" id="KW-1185">Reference proteome</keyword>
<accession>A0ABW4T964</accession>
<evidence type="ECO:0000313" key="2">
    <source>
        <dbReference type="Proteomes" id="UP001597368"/>
    </source>
</evidence>
<comment type="caution">
    <text evidence="1">The sequence shown here is derived from an EMBL/GenBank/DDBJ whole genome shotgun (WGS) entry which is preliminary data.</text>
</comment>
<evidence type="ECO:0000313" key="1">
    <source>
        <dbReference type="EMBL" id="MFD1938553.1"/>
    </source>
</evidence>
<name>A0ABW4T964_9ACTN</name>
<reference evidence="2" key="1">
    <citation type="journal article" date="2019" name="Int. J. Syst. Evol. Microbiol.">
        <title>The Global Catalogue of Microorganisms (GCM) 10K type strain sequencing project: providing services to taxonomists for standard genome sequencing and annotation.</title>
        <authorList>
            <consortium name="The Broad Institute Genomics Platform"/>
            <consortium name="The Broad Institute Genome Sequencing Center for Infectious Disease"/>
            <person name="Wu L."/>
            <person name="Ma J."/>
        </authorList>
    </citation>
    <scope>NUCLEOTIDE SEQUENCE [LARGE SCALE GENOMIC DNA]</scope>
    <source>
        <strain evidence="2">ICMP 6774ER</strain>
    </source>
</reference>
<proteinExistence type="predicted"/>
<dbReference type="EMBL" id="JBHUFV010000068">
    <property type="protein sequence ID" value="MFD1938553.1"/>
    <property type="molecule type" value="Genomic_DNA"/>
</dbReference>